<dbReference type="AlphaFoldDB" id="A0AA96VLP3"/>
<feature type="region of interest" description="Disordered" evidence="1">
    <location>
        <begin position="210"/>
        <end position="232"/>
    </location>
</feature>
<accession>A0AA96VLP3</accession>
<dbReference type="Gene3D" id="3.90.1720.10">
    <property type="entry name" value="endopeptidase domain like (from Nostoc punctiforme)"/>
    <property type="match status" value="1"/>
</dbReference>
<dbReference type="PROSITE" id="PS50911">
    <property type="entry name" value="CHAP"/>
    <property type="match status" value="1"/>
</dbReference>
<feature type="compositionally biased region" description="Basic and acidic residues" evidence="1">
    <location>
        <begin position="7"/>
        <end position="32"/>
    </location>
</feature>
<dbReference type="SUPFAM" id="SSF54001">
    <property type="entry name" value="Cysteine proteinases"/>
    <property type="match status" value="1"/>
</dbReference>
<dbReference type="InterPro" id="IPR007921">
    <property type="entry name" value="CHAP_dom"/>
</dbReference>
<evidence type="ECO:0000259" key="2">
    <source>
        <dbReference type="PROSITE" id="PS50911"/>
    </source>
</evidence>
<dbReference type="EMBL" id="CP118735">
    <property type="protein sequence ID" value="WNY52087.1"/>
    <property type="molecule type" value="Genomic_DNA"/>
</dbReference>
<dbReference type="InterPro" id="IPR038765">
    <property type="entry name" value="Papain-like_cys_pep_sf"/>
</dbReference>
<feature type="region of interest" description="Disordered" evidence="1">
    <location>
        <begin position="1"/>
        <end position="32"/>
    </location>
</feature>
<feature type="compositionally biased region" description="Polar residues" evidence="1">
    <location>
        <begin position="143"/>
        <end position="157"/>
    </location>
</feature>
<feature type="compositionally biased region" description="Polar residues" evidence="1">
    <location>
        <begin position="77"/>
        <end position="112"/>
    </location>
</feature>
<dbReference type="Pfam" id="PF05257">
    <property type="entry name" value="CHAP"/>
    <property type="match status" value="1"/>
</dbReference>
<feature type="compositionally biased region" description="Polar residues" evidence="1">
    <location>
        <begin position="210"/>
        <end position="226"/>
    </location>
</feature>
<name>A0AA96VLP3_9STRE</name>
<reference evidence="3" key="1">
    <citation type="submission" date="2023-02" db="EMBL/GenBank/DDBJ databases">
        <title>Streptococcus sp. Genome Sequencing and Assembly.</title>
        <authorList>
            <person name="Shore S.M."/>
            <person name="Nicholson T.L."/>
        </authorList>
    </citation>
    <scope>NUCLEOTIDE SEQUENCE</scope>
    <source>
        <strain evidence="3">29887</strain>
    </source>
</reference>
<dbReference type="NCBIfam" id="NF045974">
    <property type="entry name" value="conju_CD1108"/>
    <property type="match status" value="1"/>
</dbReference>
<feature type="region of interest" description="Disordered" evidence="1">
    <location>
        <begin position="58"/>
        <end position="157"/>
    </location>
</feature>
<dbReference type="RefSeq" id="WP_248050329.1">
    <property type="nucleotide sequence ID" value="NZ_CP118735.1"/>
</dbReference>
<feature type="compositionally biased region" description="Basic and acidic residues" evidence="1">
    <location>
        <begin position="58"/>
        <end position="67"/>
    </location>
</feature>
<evidence type="ECO:0000256" key="1">
    <source>
        <dbReference type="SAM" id="MobiDB-lite"/>
    </source>
</evidence>
<dbReference type="KEGG" id="sins:PW252_05435"/>
<feature type="compositionally biased region" description="Polar residues" evidence="1">
    <location>
        <begin position="123"/>
        <end position="136"/>
    </location>
</feature>
<proteinExistence type="predicted"/>
<sequence length="1073" mass="122523">MGKSKRMVRETNKKRYSKSKPDIGQRKEVQDFSGRAVDEKVRFQHQIIHKGSKLECNHLKGDTSEKKNHIHKKSNDKSLQTHSNNQDANKSTIQLDSLRTKMVNQESSQQSHPPERLQVESRPPTQRRQVQLNQRNSFEKQKFSQTQNDNATTVQTSLHSEIKTSFEEDIQPPPLEMDARPPELVSIHEDFVNSTELYIKKHGDIESKTSHIQGKSVSLSNQSNVRKNPESPFRRFETNQSRIVDADSKFSHRRNEGETKLIHHQSQENTSQLRKKKRRIHGQGELVKERGNIFSDRPLSPFETGLELSQNEADSTGFVETGSIIESERNGKVIDDSILSSRIIPSNKNSQKNVFEYSNSPNNRRKILKNSQCLQNDKTVTLIDEACQSSEQFQPNLNDNTITVGQTELSINAWSKKLHQSKFSLFSSNILQSNAVIEKVKIGENQFSTRTRKQSSSRQVKKEAKVIVDNGSILDSTNNKDSQIDSVVSKPTSNTSLLPVDRRPTYALTKTTMNQTYKGRLPSKNNIKVKPNKPLRFPNGQAQVHEKINSLVNEPIEFVKDRKNNCSLKNIEKSKLGRIQRTPYKKVMSVMANSEFLAASYLQAGAEENVAVDATTKAMNIHATATMKIAQKSNRKKTLKKLTKKAKIRQSQLEFRHKYRLLKEDKTFKRQSFYRKAMYRHRMRQQIRKKHLPRFRDRIKEEAIKILNQFVQYITTKWKSMLVLVLAVFSLLTVVYSNSQFMFGALSSVSYQLTTTSYLSSEEMLIALNHIFSTYELTLSNQLTRLKESKPGYDEYIVKGREQIGHDPHVLLAYLTARFGEIKDQASVEPAMRQLFEQMYHVSYQEEKEIRYRTVKEEVLDTSGKKTIVEKRVPYLYRKLVATVSKKDMDGLVHEIFASKPHNLEHYKILRESKGNLEASFPSGTGISLPGNVSSVYDVNLKGGNFPPPNPSHVATLNGGYPGQCTWYVYNRFSQLGKPIQHSPMGNGGEWAFYAAKYGYPVSREARAGTAVCMPPTVPYADPTYGHIAFVERVNPDGSIVISEMNVKGEFVISTGYLPREMAAQCYYINFGL</sequence>
<feature type="domain" description="Peptidase C51" evidence="2">
    <location>
        <begin position="940"/>
        <end position="1070"/>
    </location>
</feature>
<feature type="region of interest" description="Disordered" evidence="1">
    <location>
        <begin position="261"/>
        <end position="283"/>
    </location>
</feature>
<organism evidence="3">
    <name type="scientific">Streptococcus iners</name>
    <dbReference type="NCBI Taxonomy" id="3028084"/>
    <lineage>
        <taxon>Bacteria</taxon>
        <taxon>Bacillati</taxon>
        <taxon>Bacillota</taxon>
        <taxon>Bacilli</taxon>
        <taxon>Lactobacillales</taxon>
        <taxon>Streptococcaceae</taxon>
        <taxon>Streptococcus</taxon>
    </lineage>
</organism>
<evidence type="ECO:0000313" key="3">
    <source>
        <dbReference type="EMBL" id="WNY52087.1"/>
    </source>
</evidence>
<protein>
    <submittedName>
        <fullName evidence="3">CHAP domain-containing protein</fullName>
    </submittedName>
</protein>
<gene>
    <name evidence="3" type="ORF">PW252_05435</name>
</gene>